<dbReference type="InterPro" id="IPR043135">
    <property type="entry name" value="Fur_C"/>
</dbReference>
<dbReference type="GO" id="GO:0003700">
    <property type="term" value="F:DNA-binding transcription factor activity"/>
    <property type="evidence" value="ECO:0007669"/>
    <property type="project" value="InterPro"/>
</dbReference>
<keyword evidence="10" id="KW-0804">Transcription</keyword>
<evidence type="ECO:0000313" key="14">
    <source>
        <dbReference type="Proteomes" id="UP000230914"/>
    </source>
</evidence>
<dbReference type="GO" id="GO:0000976">
    <property type="term" value="F:transcription cis-regulatory region binding"/>
    <property type="evidence" value="ECO:0007669"/>
    <property type="project" value="TreeGrafter"/>
</dbReference>
<dbReference type="Gene3D" id="1.10.10.10">
    <property type="entry name" value="Winged helix-like DNA-binding domain superfamily/Winged helix DNA-binding domain"/>
    <property type="match status" value="1"/>
</dbReference>
<dbReference type="Proteomes" id="UP000230914">
    <property type="component" value="Unassembled WGS sequence"/>
</dbReference>
<evidence type="ECO:0000256" key="3">
    <source>
        <dbReference type="ARBA" id="ARBA00011738"/>
    </source>
</evidence>
<feature type="binding site" evidence="12">
    <location>
        <position position="106"/>
    </location>
    <ligand>
        <name>Fe cation</name>
        <dbReference type="ChEBI" id="CHEBI:24875"/>
    </ligand>
</feature>
<keyword evidence="12" id="KW-0408">Iron</keyword>
<keyword evidence="4" id="KW-0963">Cytoplasm</keyword>
<evidence type="ECO:0008006" key="15">
    <source>
        <dbReference type="Google" id="ProtNLM"/>
    </source>
</evidence>
<evidence type="ECO:0000256" key="12">
    <source>
        <dbReference type="PIRSR" id="PIRSR602481-2"/>
    </source>
</evidence>
<comment type="subcellular location">
    <subcellularLocation>
        <location evidence="1">Cytoplasm</location>
    </subcellularLocation>
</comment>
<protein>
    <recommendedName>
        <fullName evidence="15">Fur family transcriptional regulator</fullName>
    </recommendedName>
</protein>
<comment type="cofactor">
    <cofactor evidence="12">
        <name>Mn(2+)</name>
        <dbReference type="ChEBI" id="CHEBI:29035"/>
    </cofactor>
    <cofactor evidence="12">
        <name>Fe(2+)</name>
        <dbReference type="ChEBI" id="CHEBI:29033"/>
    </cofactor>
    <text evidence="12">Binds 1 Mn(2+) or Fe(2+) ion per subunit.</text>
</comment>
<name>A0A2G6KFI9_9ACTN</name>
<comment type="similarity">
    <text evidence="2">Belongs to the Fur family.</text>
</comment>
<dbReference type="GO" id="GO:1900376">
    <property type="term" value="P:regulation of secondary metabolite biosynthetic process"/>
    <property type="evidence" value="ECO:0007669"/>
    <property type="project" value="TreeGrafter"/>
</dbReference>
<evidence type="ECO:0000256" key="2">
    <source>
        <dbReference type="ARBA" id="ARBA00007957"/>
    </source>
</evidence>
<dbReference type="CDD" id="cd07153">
    <property type="entry name" value="Fur_like"/>
    <property type="match status" value="1"/>
</dbReference>
<dbReference type="GO" id="GO:0045892">
    <property type="term" value="P:negative regulation of DNA-templated transcription"/>
    <property type="evidence" value="ECO:0007669"/>
    <property type="project" value="TreeGrafter"/>
</dbReference>
<feature type="binding site" evidence="12">
    <location>
        <position position="149"/>
    </location>
    <ligand>
        <name>Fe cation</name>
        <dbReference type="ChEBI" id="CHEBI:24875"/>
    </ligand>
</feature>
<evidence type="ECO:0000256" key="10">
    <source>
        <dbReference type="ARBA" id="ARBA00023163"/>
    </source>
</evidence>
<evidence type="ECO:0000256" key="7">
    <source>
        <dbReference type="ARBA" id="ARBA00022833"/>
    </source>
</evidence>
<gene>
    <name evidence="13" type="ORF">CSA55_00810</name>
</gene>
<feature type="binding site" evidence="11">
    <location>
        <position position="160"/>
    </location>
    <ligand>
        <name>Zn(2+)</name>
        <dbReference type="ChEBI" id="CHEBI:29105"/>
    </ligand>
</feature>
<dbReference type="PANTHER" id="PTHR33202">
    <property type="entry name" value="ZINC UPTAKE REGULATION PROTEIN"/>
    <property type="match status" value="1"/>
</dbReference>
<keyword evidence="6 11" id="KW-0479">Metal-binding</keyword>
<accession>A0A2G6KFI9</accession>
<keyword evidence="5" id="KW-0678">Repressor</keyword>
<keyword evidence="9" id="KW-0238">DNA-binding</keyword>
<comment type="caution">
    <text evidence="13">The sequence shown here is derived from an EMBL/GenBank/DDBJ whole genome shotgun (WGS) entry which is preliminary data.</text>
</comment>
<sequence length="161" mass="17381">MSRTPRGEPVTHHRLVGDPDIIHATVARHLAEAGQTYTANRRAVVAALIDARGPMTLPALLVSDSSLAQSSAYRCLAVLEEAGVVTRLTPGSDHAFFELAEEITGHHHHLVCEACGVVIDIVFPPEIEDQIDRGLTEVSAGIGFAPRRHTIDIFGRCSRCT</sequence>
<keyword evidence="8" id="KW-0805">Transcription regulation</keyword>
<feature type="binding site" evidence="11">
    <location>
        <position position="112"/>
    </location>
    <ligand>
        <name>Zn(2+)</name>
        <dbReference type="ChEBI" id="CHEBI:29105"/>
    </ligand>
</feature>
<evidence type="ECO:0000256" key="5">
    <source>
        <dbReference type="ARBA" id="ARBA00022491"/>
    </source>
</evidence>
<evidence type="ECO:0000256" key="11">
    <source>
        <dbReference type="PIRSR" id="PIRSR602481-1"/>
    </source>
</evidence>
<dbReference type="AlphaFoldDB" id="A0A2G6KFI9"/>
<evidence type="ECO:0000313" key="13">
    <source>
        <dbReference type="EMBL" id="PIE34444.1"/>
    </source>
</evidence>
<evidence type="ECO:0000256" key="6">
    <source>
        <dbReference type="ARBA" id="ARBA00022723"/>
    </source>
</evidence>
<dbReference type="GO" id="GO:0005829">
    <property type="term" value="C:cytosol"/>
    <property type="evidence" value="ECO:0007669"/>
    <property type="project" value="TreeGrafter"/>
</dbReference>
<comment type="cofactor">
    <cofactor evidence="11">
        <name>Zn(2+)</name>
        <dbReference type="ChEBI" id="CHEBI:29105"/>
    </cofactor>
    <text evidence="11">Binds 1 zinc ion per subunit.</text>
</comment>
<feature type="binding site" evidence="11">
    <location>
        <position position="115"/>
    </location>
    <ligand>
        <name>Zn(2+)</name>
        <dbReference type="ChEBI" id="CHEBI:29105"/>
    </ligand>
</feature>
<evidence type="ECO:0000256" key="8">
    <source>
        <dbReference type="ARBA" id="ARBA00023015"/>
    </source>
</evidence>
<comment type="subunit">
    <text evidence="3">Homodimer.</text>
</comment>
<proteinExistence type="inferred from homology"/>
<dbReference type="SUPFAM" id="SSF46785">
    <property type="entry name" value="Winged helix' DNA-binding domain"/>
    <property type="match status" value="1"/>
</dbReference>
<evidence type="ECO:0000256" key="4">
    <source>
        <dbReference type="ARBA" id="ARBA00022490"/>
    </source>
</evidence>
<dbReference type="Pfam" id="PF01475">
    <property type="entry name" value="FUR"/>
    <property type="match status" value="1"/>
</dbReference>
<dbReference type="EMBL" id="PDSL01000019">
    <property type="protein sequence ID" value="PIE34444.1"/>
    <property type="molecule type" value="Genomic_DNA"/>
</dbReference>
<organism evidence="13 14">
    <name type="scientific">Ilumatobacter coccineus</name>
    <dbReference type="NCBI Taxonomy" id="467094"/>
    <lineage>
        <taxon>Bacteria</taxon>
        <taxon>Bacillati</taxon>
        <taxon>Actinomycetota</taxon>
        <taxon>Acidimicrobiia</taxon>
        <taxon>Acidimicrobiales</taxon>
        <taxon>Ilumatobacteraceae</taxon>
        <taxon>Ilumatobacter</taxon>
    </lineage>
</organism>
<reference evidence="13 14" key="1">
    <citation type="submission" date="2017-10" db="EMBL/GenBank/DDBJ databases">
        <title>Novel microbial diversity and functional potential in the marine mammal oral microbiome.</title>
        <authorList>
            <person name="Dudek N.K."/>
            <person name="Sun C.L."/>
            <person name="Burstein D."/>
            <person name="Kantor R.S."/>
            <person name="Aliaga Goltsman D.S."/>
            <person name="Bik E.M."/>
            <person name="Thomas B.C."/>
            <person name="Banfield J.F."/>
            <person name="Relman D.A."/>
        </authorList>
    </citation>
    <scope>NUCLEOTIDE SEQUENCE [LARGE SCALE GENOMIC DNA]</scope>
    <source>
        <strain evidence="13">DOLJORAL78_61_10</strain>
    </source>
</reference>
<feature type="binding site" evidence="11">
    <location>
        <position position="157"/>
    </location>
    <ligand>
        <name>Zn(2+)</name>
        <dbReference type="ChEBI" id="CHEBI:29105"/>
    </ligand>
</feature>
<dbReference type="Gene3D" id="3.30.1490.190">
    <property type="match status" value="1"/>
</dbReference>
<dbReference type="InterPro" id="IPR036390">
    <property type="entry name" value="WH_DNA-bd_sf"/>
</dbReference>
<dbReference type="PANTHER" id="PTHR33202:SF2">
    <property type="entry name" value="FERRIC UPTAKE REGULATION PROTEIN"/>
    <property type="match status" value="1"/>
</dbReference>
<dbReference type="InterPro" id="IPR002481">
    <property type="entry name" value="FUR"/>
</dbReference>
<evidence type="ECO:0000256" key="1">
    <source>
        <dbReference type="ARBA" id="ARBA00004496"/>
    </source>
</evidence>
<keyword evidence="7 11" id="KW-0862">Zinc</keyword>
<dbReference type="GO" id="GO:0008270">
    <property type="term" value="F:zinc ion binding"/>
    <property type="evidence" value="ECO:0007669"/>
    <property type="project" value="TreeGrafter"/>
</dbReference>
<dbReference type="InterPro" id="IPR036388">
    <property type="entry name" value="WH-like_DNA-bd_sf"/>
</dbReference>
<evidence type="ECO:0000256" key="9">
    <source>
        <dbReference type="ARBA" id="ARBA00023125"/>
    </source>
</evidence>